<feature type="domain" description="IclR-ED" evidence="8">
    <location>
        <begin position="65"/>
        <end position="248"/>
    </location>
</feature>
<dbReference type="RefSeq" id="WP_207123713.1">
    <property type="nucleotide sequence ID" value="NZ_BOPO01000019.1"/>
</dbReference>
<dbReference type="InterPro" id="IPR036390">
    <property type="entry name" value="WH_DNA-bd_sf"/>
</dbReference>
<comment type="function">
    <text evidence="5">May be an activator protein for the gylABX operon.</text>
</comment>
<comment type="caution">
    <text evidence="9">The sequence shown here is derived from an EMBL/GenBank/DDBJ whole genome shotgun (WGS) entry which is preliminary data.</text>
</comment>
<evidence type="ECO:0000313" key="9">
    <source>
        <dbReference type="EMBL" id="GIL26105.1"/>
    </source>
</evidence>
<dbReference type="SUPFAM" id="SSF55781">
    <property type="entry name" value="GAF domain-like"/>
    <property type="match status" value="1"/>
</dbReference>
<dbReference type="FunFam" id="1.10.10.10:FF:000056">
    <property type="entry name" value="IclR family transcriptional regulator"/>
    <property type="match status" value="1"/>
</dbReference>
<name>A0A8J4AA97_9ACTN</name>
<gene>
    <name evidence="9" type="ORF">NUM_13590</name>
</gene>
<evidence type="ECO:0000313" key="10">
    <source>
        <dbReference type="Proteomes" id="UP000614996"/>
    </source>
</evidence>
<dbReference type="Pfam" id="PF09339">
    <property type="entry name" value="HTH_IclR"/>
    <property type="match status" value="1"/>
</dbReference>
<dbReference type="Pfam" id="PF01614">
    <property type="entry name" value="IclR_C"/>
    <property type="match status" value="1"/>
</dbReference>
<dbReference type="GO" id="GO:0006071">
    <property type="term" value="P:glycerol metabolic process"/>
    <property type="evidence" value="ECO:0007669"/>
    <property type="project" value="UniProtKB-KW"/>
</dbReference>
<feature type="domain" description="HTH iclR-type" evidence="7">
    <location>
        <begin position="2"/>
        <end position="64"/>
    </location>
</feature>
<dbReference type="GO" id="GO:0003677">
    <property type="term" value="F:DNA binding"/>
    <property type="evidence" value="ECO:0007669"/>
    <property type="project" value="UniProtKB-KW"/>
</dbReference>
<dbReference type="PANTHER" id="PTHR30136:SF8">
    <property type="entry name" value="TRANSCRIPTIONAL REGULATORY PROTEIN"/>
    <property type="match status" value="1"/>
</dbReference>
<dbReference type="GO" id="GO:0045892">
    <property type="term" value="P:negative regulation of DNA-templated transcription"/>
    <property type="evidence" value="ECO:0007669"/>
    <property type="project" value="TreeGrafter"/>
</dbReference>
<dbReference type="PANTHER" id="PTHR30136">
    <property type="entry name" value="HELIX-TURN-HELIX TRANSCRIPTIONAL REGULATOR, ICLR FAMILY"/>
    <property type="match status" value="1"/>
</dbReference>
<dbReference type="EMBL" id="BOPO01000019">
    <property type="protein sequence ID" value="GIL26105.1"/>
    <property type="molecule type" value="Genomic_DNA"/>
</dbReference>
<dbReference type="PROSITE" id="PS51078">
    <property type="entry name" value="ICLR_ED"/>
    <property type="match status" value="1"/>
</dbReference>
<dbReference type="GO" id="GO:0003700">
    <property type="term" value="F:DNA-binding transcription factor activity"/>
    <property type="evidence" value="ECO:0007669"/>
    <property type="project" value="TreeGrafter"/>
</dbReference>
<keyword evidence="1" id="KW-0319">Glycerol metabolism</keyword>
<evidence type="ECO:0000259" key="8">
    <source>
        <dbReference type="PROSITE" id="PS51078"/>
    </source>
</evidence>
<keyword evidence="3" id="KW-0238">DNA-binding</keyword>
<dbReference type="Gene3D" id="3.30.450.40">
    <property type="match status" value="1"/>
</dbReference>
<dbReference type="InterPro" id="IPR029016">
    <property type="entry name" value="GAF-like_dom_sf"/>
</dbReference>
<evidence type="ECO:0000259" key="7">
    <source>
        <dbReference type="PROSITE" id="PS51077"/>
    </source>
</evidence>
<dbReference type="InterPro" id="IPR005471">
    <property type="entry name" value="Tscrpt_reg_IclR_N"/>
</dbReference>
<dbReference type="InterPro" id="IPR036388">
    <property type="entry name" value="WH-like_DNA-bd_sf"/>
</dbReference>
<keyword evidence="2" id="KW-0805">Transcription regulation</keyword>
<dbReference type="InterPro" id="IPR050707">
    <property type="entry name" value="HTH_MetabolicPath_Reg"/>
</dbReference>
<evidence type="ECO:0000256" key="6">
    <source>
        <dbReference type="ARBA" id="ARBA00070406"/>
    </source>
</evidence>
<protein>
    <recommendedName>
        <fullName evidence="6">Glycerol operon regulatory protein</fullName>
    </recommendedName>
</protein>
<evidence type="ECO:0000256" key="1">
    <source>
        <dbReference type="ARBA" id="ARBA00022798"/>
    </source>
</evidence>
<organism evidence="9 10">
    <name type="scientific">Actinocatenispora comari</name>
    <dbReference type="NCBI Taxonomy" id="2807577"/>
    <lineage>
        <taxon>Bacteria</taxon>
        <taxon>Bacillati</taxon>
        <taxon>Actinomycetota</taxon>
        <taxon>Actinomycetes</taxon>
        <taxon>Micromonosporales</taxon>
        <taxon>Micromonosporaceae</taxon>
        <taxon>Actinocatenispora</taxon>
    </lineage>
</organism>
<dbReference type="SMART" id="SM00346">
    <property type="entry name" value="HTH_ICLR"/>
    <property type="match status" value="1"/>
</dbReference>
<reference evidence="10" key="1">
    <citation type="journal article" date="2021" name="Int. J. Syst. Evol. Microbiol.">
        <title>Actinocatenispora comari sp. nov., an endophytic actinomycete isolated from aerial parts of Comarum salesowianum.</title>
        <authorList>
            <person name="Oyunbileg N."/>
            <person name="Iizaka Y."/>
            <person name="Hamada M."/>
            <person name="Davaapurev B.O."/>
            <person name="Fukumoto A."/>
            <person name="Tsetseg B."/>
            <person name="Kato F."/>
            <person name="Tamura T."/>
            <person name="Batkhuu J."/>
            <person name="Anzai Y."/>
        </authorList>
    </citation>
    <scope>NUCLEOTIDE SEQUENCE [LARGE SCALE GENOMIC DNA]</scope>
    <source>
        <strain evidence="10">NUM-2625</strain>
    </source>
</reference>
<dbReference type="AlphaFoldDB" id="A0A8J4AA97"/>
<proteinExistence type="predicted"/>
<evidence type="ECO:0000256" key="4">
    <source>
        <dbReference type="ARBA" id="ARBA00023163"/>
    </source>
</evidence>
<evidence type="ECO:0000256" key="5">
    <source>
        <dbReference type="ARBA" id="ARBA00058938"/>
    </source>
</evidence>
<dbReference type="Gene3D" id="1.10.10.10">
    <property type="entry name" value="Winged helix-like DNA-binding domain superfamily/Winged helix DNA-binding domain"/>
    <property type="match status" value="1"/>
</dbReference>
<dbReference type="SUPFAM" id="SSF46785">
    <property type="entry name" value="Winged helix' DNA-binding domain"/>
    <property type="match status" value="1"/>
</dbReference>
<sequence>MSESLRRGIELLEALRTAETGLGVRELAARVELPKSTVARLLRTLDECRLASQDPVTRRYRLGPRTLALGAAYQARLDLRLIAVGPMRRLRDLTGESVGLSVALGAERMFIEEVQSVSELRTTSELGHPYPIWAGAPGRVLIAGMTAERRDAVLADAGADAWRVATPAGRDGLLALLDEIRTAGYASASNESVPGVSAVAAPVHDHAGAVVAALSISGPSGRFTDAARHEALTELFGTARAITAALGGPHP</sequence>
<keyword evidence="4" id="KW-0804">Transcription</keyword>
<dbReference type="Proteomes" id="UP000614996">
    <property type="component" value="Unassembled WGS sequence"/>
</dbReference>
<dbReference type="PROSITE" id="PS51077">
    <property type="entry name" value="HTH_ICLR"/>
    <property type="match status" value="1"/>
</dbReference>
<dbReference type="InterPro" id="IPR014757">
    <property type="entry name" value="Tscrpt_reg_IclR_C"/>
</dbReference>
<evidence type="ECO:0000256" key="2">
    <source>
        <dbReference type="ARBA" id="ARBA00023015"/>
    </source>
</evidence>
<evidence type="ECO:0000256" key="3">
    <source>
        <dbReference type="ARBA" id="ARBA00023125"/>
    </source>
</evidence>
<accession>A0A8J4AA97</accession>
<keyword evidence="10" id="KW-1185">Reference proteome</keyword>